<keyword evidence="11" id="KW-1185">Reference proteome</keyword>
<evidence type="ECO:0000313" key="10">
    <source>
        <dbReference type="EMBL" id="RKO91598.1"/>
    </source>
</evidence>
<sequence length="421" mass="46400">MRFSFLLRNATVAASAALPLRPSQAQKLAPTLASKITSPFPEKGLVKVANPSPRTTSTMNEEWIRKAHGVLSDKFGYRCRRGGCGLGTAPGLPLEGRFEEALLISTCAAVLSGRDCFALMATGSGKSLCYQIPPLVLGKTAVVISPLISLMEDQVMHMTKCGISAAFLGSAQVDSSVELRAMKGEYSILYLTPEKAIRWTTGLRKINQFSKGGICMFAIDEAHCVSEWGHDFRPEFRQLNMLREAFPKTPIMALTATATPTVAADIKTNLKLRDLHQATTGFNRPNLSYHVQFKSAAVKQDRYRDDLAFIWDERAVSGSTVVYCPSRKQTEEVAAFLREQGVSSAAYHAGLLPSQRTQLHRKFMQDDLQVLVATSAFGMGIDKRDVRRIVHYGVPMSIESYYQQTGRAGRDGFPSECILLY</sequence>
<dbReference type="GO" id="GO:0005634">
    <property type="term" value="C:nucleus"/>
    <property type="evidence" value="ECO:0007669"/>
    <property type="project" value="TreeGrafter"/>
</dbReference>
<dbReference type="InterPro" id="IPR001650">
    <property type="entry name" value="Helicase_C-like"/>
</dbReference>
<dbReference type="OrthoDB" id="10261556at2759"/>
<dbReference type="InterPro" id="IPR014001">
    <property type="entry name" value="Helicase_ATP-bd"/>
</dbReference>
<evidence type="ECO:0000313" key="11">
    <source>
        <dbReference type="Proteomes" id="UP000269721"/>
    </source>
</evidence>
<dbReference type="CDD" id="cd17920">
    <property type="entry name" value="DEXHc_RecQ"/>
    <property type="match status" value="1"/>
</dbReference>
<dbReference type="GO" id="GO:0043138">
    <property type="term" value="F:3'-5' DNA helicase activity"/>
    <property type="evidence" value="ECO:0007669"/>
    <property type="project" value="UniProtKB-EC"/>
</dbReference>
<dbReference type="FunFam" id="3.40.50.300:FF:001456">
    <property type="entry name" value="ATP-dependent DNA helicase"/>
    <property type="match status" value="1"/>
</dbReference>
<dbReference type="SMART" id="SM00490">
    <property type="entry name" value="HELICc"/>
    <property type="match status" value="1"/>
</dbReference>
<dbReference type="GO" id="GO:0009378">
    <property type="term" value="F:four-way junction helicase activity"/>
    <property type="evidence" value="ECO:0007669"/>
    <property type="project" value="TreeGrafter"/>
</dbReference>
<keyword evidence="5" id="KW-0067">ATP-binding</keyword>
<dbReference type="Pfam" id="PF00271">
    <property type="entry name" value="Helicase_C"/>
    <property type="match status" value="1"/>
</dbReference>
<dbReference type="PROSITE" id="PS51194">
    <property type="entry name" value="HELICASE_CTER"/>
    <property type="match status" value="1"/>
</dbReference>
<protein>
    <recommendedName>
        <fullName evidence="7">DNA 3'-5' helicase</fullName>
        <ecNumber evidence="7">5.6.2.4</ecNumber>
    </recommendedName>
</protein>
<dbReference type="Pfam" id="PF00270">
    <property type="entry name" value="DEAD"/>
    <property type="match status" value="1"/>
</dbReference>
<dbReference type="GO" id="GO:0000724">
    <property type="term" value="P:double-strand break repair via homologous recombination"/>
    <property type="evidence" value="ECO:0007669"/>
    <property type="project" value="TreeGrafter"/>
</dbReference>
<dbReference type="EMBL" id="KZ994994">
    <property type="protein sequence ID" value="RKO91598.1"/>
    <property type="molecule type" value="Genomic_DNA"/>
</dbReference>
<evidence type="ECO:0000256" key="1">
    <source>
        <dbReference type="ARBA" id="ARBA00005446"/>
    </source>
</evidence>
<dbReference type="GO" id="GO:0005524">
    <property type="term" value="F:ATP binding"/>
    <property type="evidence" value="ECO:0007669"/>
    <property type="project" value="UniProtKB-KW"/>
</dbReference>
<dbReference type="EC" id="5.6.2.4" evidence="7"/>
<organism evidence="10 11">
    <name type="scientific">Blyttiomyces helicus</name>
    <dbReference type="NCBI Taxonomy" id="388810"/>
    <lineage>
        <taxon>Eukaryota</taxon>
        <taxon>Fungi</taxon>
        <taxon>Fungi incertae sedis</taxon>
        <taxon>Chytridiomycota</taxon>
        <taxon>Chytridiomycota incertae sedis</taxon>
        <taxon>Chytridiomycetes</taxon>
        <taxon>Chytridiomycetes incertae sedis</taxon>
        <taxon>Blyttiomyces</taxon>
    </lineage>
</organism>
<evidence type="ECO:0000256" key="2">
    <source>
        <dbReference type="ARBA" id="ARBA00022741"/>
    </source>
</evidence>
<dbReference type="Proteomes" id="UP000269721">
    <property type="component" value="Unassembled WGS sequence"/>
</dbReference>
<dbReference type="CDD" id="cd18794">
    <property type="entry name" value="SF2_C_RecQ"/>
    <property type="match status" value="1"/>
</dbReference>
<name>A0A4P9WJD1_9FUNG</name>
<dbReference type="InterPro" id="IPR004589">
    <property type="entry name" value="DNA_helicase_ATP-dep_RecQ"/>
</dbReference>
<feature type="domain" description="Helicase ATP-binding" evidence="8">
    <location>
        <begin position="107"/>
        <end position="276"/>
    </location>
</feature>
<gene>
    <name evidence="10" type="ORF">BDK51DRAFT_28866</name>
</gene>
<evidence type="ECO:0000256" key="4">
    <source>
        <dbReference type="ARBA" id="ARBA00022806"/>
    </source>
</evidence>
<evidence type="ECO:0000256" key="6">
    <source>
        <dbReference type="ARBA" id="ARBA00034617"/>
    </source>
</evidence>
<dbReference type="GO" id="GO:0003676">
    <property type="term" value="F:nucleic acid binding"/>
    <property type="evidence" value="ECO:0007669"/>
    <property type="project" value="InterPro"/>
</dbReference>
<evidence type="ECO:0000256" key="3">
    <source>
        <dbReference type="ARBA" id="ARBA00022801"/>
    </source>
</evidence>
<dbReference type="GO" id="GO:0016787">
    <property type="term" value="F:hydrolase activity"/>
    <property type="evidence" value="ECO:0007669"/>
    <property type="project" value="UniProtKB-KW"/>
</dbReference>
<comment type="similarity">
    <text evidence="1">Belongs to the helicase family. RecQ subfamily.</text>
</comment>
<evidence type="ECO:0000259" key="8">
    <source>
        <dbReference type="PROSITE" id="PS51192"/>
    </source>
</evidence>
<dbReference type="Gene3D" id="3.40.50.300">
    <property type="entry name" value="P-loop containing nucleotide triphosphate hydrolases"/>
    <property type="match status" value="2"/>
</dbReference>
<feature type="non-terminal residue" evidence="10">
    <location>
        <position position="421"/>
    </location>
</feature>
<feature type="domain" description="Helicase C-terminal" evidence="9">
    <location>
        <begin position="302"/>
        <end position="421"/>
    </location>
</feature>
<dbReference type="GO" id="GO:0005694">
    <property type="term" value="C:chromosome"/>
    <property type="evidence" value="ECO:0007669"/>
    <property type="project" value="TreeGrafter"/>
</dbReference>
<dbReference type="AlphaFoldDB" id="A0A4P9WJD1"/>
<dbReference type="InterPro" id="IPR027417">
    <property type="entry name" value="P-loop_NTPase"/>
</dbReference>
<keyword evidence="3 10" id="KW-0378">Hydrolase</keyword>
<keyword evidence="2" id="KW-0547">Nucleotide-binding</keyword>
<evidence type="ECO:0000256" key="5">
    <source>
        <dbReference type="ARBA" id="ARBA00022840"/>
    </source>
</evidence>
<dbReference type="PANTHER" id="PTHR13710:SF120">
    <property type="entry name" value="BIFUNCTIONAL 3'-5' EXONUCLEASE_ATP-DEPENDENT HELICASE WRN"/>
    <property type="match status" value="1"/>
</dbReference>
<reference evidence="11" key="1">
    <citation type="journal article" date="2018" name="Nat. Microbiol.">
        <title>Leveraging single-cell genomics to expand the fungal tree of life.</title>
        <authorList>
            <person name="Ahrendt S.R."/>
            <person name="Quandt C.A."/>
            <person name="Ciobanu D."/>
            <person name="Clum A."/>
            <person name="Salamov A."/>
            <person name="Andreopoulos B."/>
            <person name="Cheng J.F."/>
            <person name="Woyke T."/>
            <person name="Pelin A."/>
            <person name="Henrissat B."/>
            <person name="Reynolds N.K."/>
            <person name="Benny G.L."/>
            <person name="Smith M.E."/>
            <person name="James T.Y."/>
            <person name="Grigoriev I.V."/>
        </authorList>
    </citation>
    <scope>NUCLEOTIDE SEQUENCE [LARGE SCALE GENOMIC DNA]</scope>
</reference>
<dbReference type="PANTHER" id="PTHR13710">
    <property type="entry name" value="DNA HELICASE RECQ FAMILY MEMBER"/>
    <property type="match status" value="1"/>
</dbReference>
<proteinExistence type="inferred from homology"/>
<dbReference type="NCBIfam" id="TIGR00614">
    <property type="entry name" value="recQ_fam"/>
    <property type="match status" value="1"/>
</dbReference>
<comment type="catalytic activity">
    <reaction evidence="6">
        <text>Couples ATP hydrolysis with the unwinding of duplex DNA by translocating in the 3'-5' direction.</text>
        <dbReference type="EC" id="5.6.2.4"/>
    </reaction>
</comment>
<keyword evidence="4" id="KW-0347">Helicase</keyword>
<accession>A0A4P9WJD1</accession>
<dbReference type="GO" id="GO:0005737">
    <property type="term" value="C:cytoplasm"/>
    <property type="evidence" value="ECO:0007669"/>
    <property type="project" value="TreeGrafter"/>
</dbReference>
<dbReference type="SUPFAM" id="SSF52540">
    <property type="entry name" value="P-loop containing nucleoside triphosphate hydrolases"/>
    <property type="match status" value="1"/>
</dbReference>
<evidence type="ECO:0000256" key="7">
    <source>
        <dbReference type="ARBA" id="ARBA00034808"/>
    </source>
</evidence>
<evidence type="ECO:0000259" key="9">
    <source>
        <dbReference type="PROSITE" id="PS51194"/>
    </source>
</evidence>
<dbReference type="PROSITE" id="PS51192">
    <property type="entry name" value="HELICASE_ATP_BIND_1"/>
    <property type="match status" value="1"/>
</dbReference>
<dbReference type="InterPro" id="IPR011545">
    <property type="entry name" value="DEAD/DEAH_box_helicase_dom"/>
</dbReference>
<dbReference type="SMART" id="SM00487">
    <property type="entry name" value="DEXDc"/>
    <property type="match status" value="1"/>
</dbReference>